<reference evidence="2" key="1">
    <citation type="submission" date="2020-11" db="EMBL/GenBank/DDBJ databases">
        <title>Whole-genome analyses of Nonomuraea sp. K274.</title>
        <authorList>
            <person name="Veyisoglu A."/>
        </authorList>
    </citation>
    <scope>NUCLEOTIDE SEQUENCE</scope>
    <source>
        <strain evidence="2">K274</strain>
    </source>
</reference>
<sequence>MTVVTKNGTPLSTAYPVTPEFRTVGGTELAWRFSTREAEYKALREDAGLIDWGDARVIEVRGETVDFMQRLLTRDVEYLAGERCVCSLVLDEAGKVVDIVTVYGRDEGMLLESSPAGGDRLWAHLTAHADESVEIVDRSGDLTVVGLEGPNAWRIIGRLFGEETTAMPFESMADTSLNGTDVLLARTGVTGEYGYKLITGHAAAVEFWHIAAERATPIGMETVEAAMLEVRQPIMHREVSDEHGVVVLGLSWLVETAKETFVGREAMLAEFETPATIRTIGFAGESGGTVPASGTPVLADGHVVGSVVHAVDSSGLGAVLGLMRVDATLAAAGLPFTVGELDVETMSTPYILPKSWITPIS</sequence>
<dbReference type="InterPro" id="IPR006222">
    <property type="entry name" value="GCVT_N"/>
</dbReference>
<dbReference type="Proteomes" id="UP000605361">
    <property type="component" value="Unassembled WGS sequence"/>
</dbReference>
<dbReference type="PANTHER" id="PTHR43757:SF2">
    <property type="entry name" value="AMINOMETHYLTRANSFERASE, MITOCHONDRIAL"/>
    <property type="match status" value="1"/>
</dbReference>
<dbReference type="GO" id="GO:0016740">
    <property type="term" value="F:transferase activity"/>
    <property type="evidence" value="ECO:0007669"/>
    <property type="project" value="UniProtKB-KW"/>
</dbReference>
<evidence type="ECO:0000313" key="2">
    <source>
        <dbReference type="EMBL" id="MBF8186911.1"/>
    </source>
</evidence>
<keyword evidence="2" id="KW-0808">Transferase</keyword>
<dbReference type="Gene3D" id="3.30.1360.120">
    <property type="entry name" value="Probable tRNA modification gtpase trme, domain 1"/>
    <property type="match status" value="1"/>
</dbReference>
<gene>
    <name evidence="2" type="ORF">ITP53_14410</name>
</gene>
<evidence type="ECO:0000259" key="1">
    <source>
        <dbReference type="Pfam" id="PF01571"/>
    </source>
</evidence>
<name>A0A931A5V2_9ACTN</name>
<proteinExistence type="predicted"/>
<organism evidence="2 3">
    <name type="scientific">Nonomuraea cypriaca</name>
    <dbReference type="NCBI Taxonomy" id="1187855"/>
    <lineage>
        <taxon>Bacteria</taxon>
        <taxon>Bacillati</taxon>
        <taxon>Actinomycetota</taxon>
        <taxon>Actinomycetes</taxon>
        <taxon>Streptosporangiales</taxon>
        <taxon>Streptosporangiaceae</taxon>
        <taxon>Nonomuraea</taxon>
    </lineage>
</organism>
<accession>A0A931A5V2</accession>
<dbReference type="InterPro" id="IPR027266">
    <property type="entry name" value="TrmE/GcvT-like"/>
</dbReference>
<comment type="caution">
    <text evidence="2">The sequence shown here is derived from an EMBL/GenBank/DDBJ whole genome shotgun (WGS) entry which is preliminary data.</text>
</comment>
<dbReference type="InterPro" id="IPR028896">
    <property type="entry name" value="GcvT/YgfZ/DmdA"/>
</dbReference>
<evidence type="ECO:0000313" key="3">
    <source>
        <dbReference type="Proteomes" id="UP000605361"/>
    </source>
</evidence>
<dbReference type="Pfam" id="PF01571">
    <property type="entry name" value="GCV_T"/>
    <property type="match status" value="1"/>
</dbReference>
<dbReference type="AlphaFoldDB" id="A0A931A5V2"/>
<feature type="domain" description="GCVT N-terminal" evidence="1">
    <location>
        <begin position="20"/>
        <end position="258"/>
    </location>
</feature>
<dbReference type="InterPro" id="IPR029043">
    <property type="entry name" value="GcvT/YgfZ_C"/>
</dbReference>
<dbReference type="SUPFAM" id="SSF103025">
    <property type="entry name" value="Folate-binding domain"/>
    <property type="match status" value="1"/>
</dbReference>
<dbReference type="PIRSF" id="PIRSF006487">
    <property type="entry name" value="GcvT"/>
    <property type="match status" value="1"/>
</dbReference>
<dbReference type="PANTHER" id="PTHR43757">
    <property type="entry name" value="AMINOMETHYLTRANSFERASE"/>
    <property type="match status" value="1"/>
</dbReference>
<protein>
    <submittedName>
        <fullName evidence="2">Aminomethyl transferase family protein</fullName>
    </submittedName>
</protein>
<dbReference type="SUPFAM" id="SSF101790">
    <property type="entry name" value="Aminomethyltransferase beta-barrel domain"/>
    <property type="match status" value="1"/>
</dbReference>
<keyword evidence="3" id="KW-1185">Reference proteome</keyword>
<dbReference type="RefSeq" id="WP_195895881.1">
    <property type="nucleotide sequence ID" value="NZ_JADOGI010000035.1"/>
</dbReference>
<dbReference type="EMBL" id="JADOGI010000035">
    <property type="protein sequence ID" value="MBF8186911.1"/>
    <property type="molecule type" value="Genomic_DNA"/>
</dbReference>